<keyword evidence="1" id="KW-0812">Transmembrane</keyword>
<keyword evidence="1" id="KW-1133">Transmembrane helix</keyword>
<comment type="caution">
    <text evidence="2">The sequence shown here is derived from an EMBL/GenBank/DDBJ whole genome shotgun (WGS) entry which is preliminary data.</text>
</comment>
<proteinExistence type="predicted"/>
<sequence>MGKYSLIKFISELLMGLGFIFTISPIILYCFIHGNYERYIWIINGPYPFSHFGSGPFQLFMYLSLLIVGAALIVISMMIKRVKKKSENKQEG</sequence>
<dbReference type="Proteomes" id="UP000322976">
    <property type="component" value="Unassembled WGS sequence"/>
</dbReference>
<evidence type="ECO:0000313" key="2">
    <source>
        <dbReference type="EMBL" id="TZE82107.1"/>
    </source>
</evidence>
<gene>
    <name evidence="2" type="ORF">FWJ32_06335</name>
</gene>
<reference evidence="2 3" key="1">
    <citation type="submission" date="2019-08" db="EMBL/GenBank/DDBJ databases">
        <title>Calorimonas adulescens gen. nov., sp. nov., an anaerobic thermophilic bacterium from Sakhalin hot spring.</title>
        <authorList>
            <person name="Khomyakova M.A."/>
            <person name="Merkel A.Y."/>
            <person name="Novikov A."/>
            <person name="Bonch-Osmolovskaya E.A."/>
            <person name="Slobodkin A.I."/>
        </authorList>
    </citation>
    <scope>NUCLEOTIDE SEQUENCE [LARGE SCALE GENOMIC DNA]</scope>
    <source>
        <strain evidence="2 3">A05MB</strain>
    </source>
</reference>
<dbReference type="AlphaFoldDB" id="A0A5D8QCI3"/>
<evidence type="ECO:0000256" key="1">
    <source>
        <dbReference type="SAM" id="Phobius"/>
    </source>
</evidence>
<dbReference type="EMBL" id="VTPS01000008">
    <property type="protein sequence ID" value="TZE82107.1"/>
    <property type="molecule type" value="Genomic_DNA"/>
</dbReference>
<organism evidence="2 3">
    <name type="scientific">Calorimonas adulescens</name>
    <dbReference type="NCBI Taxonomy" id="2606906"/>
    <lineage>
        <taxon>Bacteria</taxon>
        <taxon>Bacillati</taxon>
        <taxon>Bacillota</taxon>
        <taxon>Clostridia</taxon>
        <taxon>Thermoanaerobacterales</taxon>
        <taxon>Thermoanaerobacteraceae</taxon>
        <taxon>Calorimonas</taxon>
    </lineage>
</organism>
<name>A0A5D8QCI3_9THEO</name>
<protein>
    <submittedName>
        <fullName evidence="2">Uncharacterized protein</fullName>
    </submittedName>
</protein>
<keyword evidence="3" id="KW-1185">Reference proteome</keyword>
<keyword evidence="1" id="KW-0472">Membrane</keyword>
<feature type="transmembrane region" description="Helical" evidence="1">
    <location>
        <begin position="12"/>
        <end position="36"/>
    </location>
</feature>
<dbReference type="RefSeq" id="WP_149545125.1">
    <property type="nucleotide sequence ID" value="NZ_VTPS01000008.1"/>
</dbReference>
<feature type="transmembrane region" description="Helical" evidence="1">
    <location>
        <begin position="56"/>
        <end position="79"/>
    </location>
</feature>
<evidence type="ECO:0000313" key="3">
    <source>
        <dbReference type="Proteomes" id="UP000322976"/>
    </source>
</evidence>
<accession>A0A5D8QCI3</accession>